<keyword evidence="2" id="KW-1185">Reference proteome</keyword>
<reference evidence="1" key="1">
    <citation type="journal article" date="2021" name="Genome Biol. Evol.">
        <title>The assembled and annotated genome of the fairy-ring fungus Marasmius oreades.</title>
        <authorList>
            <person name="Hiltunen M."/>
            <person name="Ament-Velasquez S.L."/>
            <person name="Johannesson H."/>
        </authorList>
    </citation>
    <scope>NUCLEOTIDE SEQUENCE</scope>
    <source>
        <strain evidence="1">03SP1</strain>
    </source>
</reference>
<dbReference type="GeneID" id="66071876"/>
<dbReference type="AlphaFoldDB" id="A0A9P7RNR5"/>
<evidence type="ECO:0000313" key="2">
    <source>
        <dbReference type="Proteomes" id="UP001049176"/>
    </source>
</evidence>
<evidence type="ECO:0000313" key="1">
    <source>
        <dbReference type="EMBL" id="KAG7086880.1"/>
    </source>
</evidence>
<dbReference type="Proteomes" id="UP001049176">
    <property type="component" value="Chromosome 10"/>
</dbReference>
<comment type="caution">
    <text evidence="1">The sequence shown here is derived from an EMBL/GenBank/DDBJ whole genome shotgun (WGS) entry which is preliminary data.</text>
</comment>
<dbReference type="KEGG" id="more:E1B28_002800"/>
<protein>
    <submittedName>
        <fullName evidence="1">Uncharacterized protein</fullName>
    </submittedName>
</protein>
<accession>A0A9P7RNR5</accession>
<dbReference type="RefSeq" id="XP_043003351.1">
    <property type="nucleotide sequence ID" value="XM_043159746.1"/>
</dbReference>
<gene>
    <name evidence="1" type="ORF">E1B28_002800</name>
</gene>
<proteinExistence type="predicted"/>
<sequence length="173" mass="19114">MGDTRNGIMNEIVRWGNANGDKISEAYGFIGGWEGWVQVELAIAFKKAFPGITISREDAVYQGNNQRSDILFTTRNPTLFTNMLELKCETSRAGGAAAFAAAAQADCTKVNNGLINQRLIPCKAWVIAFSVTRNLTNLTVGEPGHQRNLRAYPDTIRAGNHTITLYWGWKDFA</sequence>
<dbReference type="OrthoDB" id="4398476at2759"/>
<dbReference type="EMBL" id="CM032190">
    <property type="protein sequence ID" value="KAG7086880.1"/>
    <property type="molecule type" value="Genomic_DNA"/>
</dbReference>
<organism evidence="1 2">
    <name type="scientific">Marasmius oreades</name>
    <name type="common">fairy-ring Marasmius</name>
    <dbReference type="NCBI Taxonomy" id="181124"/>
    <lineage>
        <taxon>Eukaryota</taxon>
        <taxon>Fungi</taxon>
        <taxon>Dikarya</taxon>
        <taxon>Basidiomycota</taxon>
        <taxon>Agaricomycotina</taxon>
        <taxon>Agaricomycetes</taxon>
        <taxon>Agaricomycetidae</taxon>
        <taxon>Agaricales</taxon>
        <taxon>Marasmiineae</taxon>
        <taxon>Marasmiaceae</taxon>
        <taxon>Marasmius</taxon>
    </lineage>
</organism>
<name>A0A9P7RNR5_9AGAR</name>